<gene>
    <name evidence="1" type="ORF">D0469_02515</name>
</gene>
<reference evidence="1 2" key="1">
    <citation type="submission" date="2018-08" db="EMBL/GenBank/DDBJ databases">
        <title>Bacillus chawlae sp. nov., Bacillus glennii sp. nov., and Bacillus saganii sp. nov. Isolated from the Vehicle Assembly Building at Kennedy Space Center where the Viking Spacecraft were Assembled.</title>
        <authorList>
            <person name="Seuylemezian A."/>
            <person name="Vaishampayan P."/>
        </authorList>
    </citation>
    <scope>NUCLEOTIDE SEQUENCE [LARGE SCALE GENOMIC DNA]</scope>
    <source>
        <strain evidence="1 2">V47-23a</strain>
    </source>
</reference>
<proteinExistence type="predicted"/>
<comment type="caution">
    <text evidence="1">The sequence shown here is derived from an EMBL/GenBank/DDBJ whole genome shotgun (WGS) entry which is preliminary data.</text>
</comment>
<sequence>MLAGVPQDVGDNGVASGRVDLGRSSFKQGASAFVPYSCRFIRTFQKCNVLKDLFVILLGRMWYIISS</sequence>
<dbReference type="EMBL" id="QVTE01000007">
    <property type="protein sequence ID" value="RFU71213.1"/>
    <property type="molecule type" value="Genomic_DNA"/>
</dbReference>
<evidence type="ECO:0000313" key="1">
    <source>
        <dbReference type="EMBL" id="RFU71213.1"/>
    </source>
</evidence>
<keyword evidence="2" id="KW-1185">Reference proteome</keyword>
<organism evidence="1 2">
    <name type="scientific">Peribacillus saganii</name>
    <dbReference type="NCBI Taxonomy" id="2303992"/>
    <lineage>
        <taxon>Bacteria</taxon>
        <taxon>Bacillati</taxon>
        <taxon>Bacillota</taxon>
        <taxon>Bacilli</taxon>
        <taxon>Bacillales</taxon>
        <taxon>Bacillaceae</taxon>
        <taxon>Peribacillus</taxon>
    </lineage>
</organism>
<dbReference type="AlphaFoldDB" id="A0A372LSP8"/>
<name>A0A372LSP8_9BACI</name>
<accession>A0A372LSP8</accession>
<protein>
    <submittedName>
        <fullName evidence="1">Uncharacterized protein</fullName>
    </submittedName>
</protein>
<evidence type="ECO:0000313" key="2">
    <source>
        <dbReference type="Proteomes" id="UP000264541"/>
    </source>
</evidence>
<dbReference type="Proteomes" id="UP000264541">
    <property type="component" value="Unassembled WGS sequence"/>
</dbReference>